<reference evidence="4 5" key="1">
    <citation type="submission" date="2018-03" db="EMBL/GenBank/DDBJ databases">
        <title>Finding Nemo's genes: A chromosome-scale reference assembly of the genome of the orange clownfish Amphiprion percula.</title>
        <authorList>
            <person name="Lehmann R."/>
        </authorList>
    </citation>
    <scope>NUCLEOTIDE SEQUENCE</scope>
</reference>
<evidence type="ECO:0000313" key="4">
    <source>
        <dbReference type="Ensembl" id="ENSAPEP00000026842.1"/>
    </source>
</evidence>
<dbReference type="PROSITE" id="PS50015">
    <property type="entry name" value="SAP_B"/>
    <property type="match status" value="1"/>
</dbReference>
<feature type="chain" id="PRO_5018048047" description="Saposin B-type domain-containing protein" evidence="2">
    <location>
        <begin position="23"/>
        <end position="154"/>
    </location>
</feature>
<reference evidence="4" key="3">
    <citation type="submission" date="2025-09" db="UniProtKB">
        <authorList>
            <consortium name="Ensembl"/>
        </authorList>
    </citation>
    <scope>IDENTIFICATION</scope>
</reference>
<dbReference type="InterPro" id="IPR008139">
    <property type="entry name" value="SaposinB_dom"/>
</dbReference>
<keyword evidence="5" id="KW-1185">Reference proteome</keyword>
<keyword evidence="2" id="KW-0732">Signal</keyword>
<dbReference type="PROSITE" id="PS51257">
    <property type="entry name" value="PROKAR_LIPOPROTEIN"/>
    <property type="match status" value="1"/>
</dbReference>
<evidence type="ECO:0000259" key="3">
    <source>
        <dbReference type="PROSITE" id="PS50015"/>
    </source>
</evidence>
<dbReference type="SUPFAM" id="SSF47862">
    <property type="entry name" value="Saposin"/>
    <property type="match status" value="1"/>
</dbReference>
<dbReference type="Ensembl" id="ENSAPET00000027556.1">
    <property type="protein sequence ID" value="ENSAPEP00000026842.1"/>
    <property type="gene ID" value="ENSAPEG00000019073.1"/>
</dbReference>
<proteinExistence type="predicted"/>
<dbReference type="Gene3D" id="1.10.225.10">
    <property type="entry name" value="Saposin-like"/>
    <property type="match status" value="1"/>
</dbReference>
<evidence type="ECO:0000256" key="1">
    <source>
        <dbReference type="ARBA" id="ARBA00023157"/>
    </source>
</evidence>
<organism evidence="4 5">
    <name type="scientific">Amphiprion percula</name>
    <name type="common">Orange clownfish</name>
    <name type="synonym">Lutjanus percula</name>
    <dbReference type="NCBI Taxonomy" id="161767"/>
    <lineage>
        <taxon>Eukaryota</taxon>
        <taxon>Metazoa</taxon>
        <taxon>Chordata</taxon>
        <taxon>Craniata</taxon>
        <taxon>Vertebrata</taxon>
        <taxon>Euteleostomi</taxon>
        <taxon>Actinopterygii</taxon>
        <taxon>Neopterygii</taxon>
        <taxon>Teleostei</taxon>
        <taxon>Neoteleostei</taxon>
        <taxon>Acanthomorphata</taxon>
        <taxon>Ovalentaria</taxon>
        <taxon>Pomacentridae</taxon>
        <taxon>Amphiprion</taxon>
    </lineage>
</organism>
<dbReference type="PANTHER" id="PTHR15541:SF2">
    <property type="entry name" value="GRANULYSIN"/>
    <property type="match status" value="1"/>
</dbReference>
<dbReference type="AlphaFoldDB" id="A0A3P8TUT3"/>
<reference evidence="4" key="2">
    <citation type="submission" date="2025-08" db="UniProtKB">
        <authorList>
            <consortium name="Ensembl"/>
        </authorList>
    </citation>
    <scope>IDENTIFICATION</scope>
</reference>
<feature type="signal peptide" evidence="2">
    <location>
        <begin position="1"/>
        <end position="22"/>
    </location>
</feature>
<accession>A0A3P8TUT3</accession>
<dbReference type="InterPro" id="IPR011001">
    <property type="entry name" value="Saposin-like"/>
</dbReference>
<dbReference type="GeneTree" id="ENSGT00510000050935"/>
<dbReference type="STRING" id="161767.ENSAPEP00000026842"/>
<name>A0A3P8TUT3_AMPPE</name>
<dbReference type="GO" id="GO:0042742">
    <property type="term" value="P:defense response to bacterium"/>
    <property type="evidence" value="ECO:0007669"/>
    <property type="project" value="InterPro"/>
</dbReference>
<dbReference type="Proteomes" id="UP000265080">
    <property type="component" value="Chromosome 18"/>
</dbReference>
<keyword evidence="1" id="KW-1015">Disulfide bond</keyword>
<sequence length="154" mass="17092">MERISILLLCIFAACTVRAVHGRNIEVSISDVEEMDTDVTMDARKLPGICWACKWALNKVKKVMGPNATAKSLTPKLNTVCDNIGLLKSLCRKFVKNHLGELIEELTTTDDVRTICVNTKACKPKELLDLVFDADDEDFPVIKVNGLPVHLMHG</sequence>
<feature type="domain" description="Saposin B-type" evidence="3">
    <location>
        <begin position="46"/>
        <end position="126"/>
    </location>
</feature>
<dbReference type="SMART" id="SM00741">
    <property type="entry name" value="SapB"/>
    <property type="match status" value="1"/>
</dbReference>
<dbReference type="PANTHER" id="PTHR15541">
    <property type="entry name" value="GRANULYSIN RELATED"/>
    <property type="match status" value="1"/>
</dbReference>
<evidence type="ECO:0000313" key="5">
    <source>
        <dbReference type="Proteomes" id="UP000265080"/>
    </source>
</evidence>
<dbReference type="OMA" id="WGCKWAL"/>
<protein>
    <recommendedName>
        <fullName evidence="3">Saposin B-type domain-containing protein</fullName>
    </recommendedName>
</protein>
<dbReference type="InterPro" id="IPR038847">
    <property type="entry name" value="Granulysin-like"/>
</dbReference>
<evidence type="ECO:0000256" key="2">
    <source>
        <dbReference type="SAM" id="SignalP"/>
    </source>
</evidence>